<evidence type="ECO:0000313" key="2">
    <source>
        <dbReference type="Proteomes" id="UP001470230"/>
    </source>
</evidence>
<reference evidence="1 2" key="1">
    <citation type="submission" date="2024-04" db="EMBL/GenBank/DDBJ databases">
        <title>Tritrichomonas musculus Genome.</title>
        <authorList>
            <person name="Alves-Ferreira E."/>
            <person name="Grigg M."/>
            <person name="Lorenzi H."/>
            <person name="Galac M."/>
        </authorList>
    </citation>
    <scope>NUCLEOTIDE SEQUENCE [LARGE SCALE GENOMIC DNA]</scope>
    <source>
        <strain evidence="1 2">EAF2021</strain>
    </source>
</reference>
<accession>A0ABR2KP36</accession>
<evidence type="ECO:0008006" key="3">
    <source>
        <dbReference type="Google" id="ProtNLM"/>
    </source>
</evidence>
<proteinExistence type="predicted"/>
<protein>
    <recommendedName>
        <fullName evidence="3">MULE transposase domain-containing protein</fullName>
    </recommendedName>
</protein>
<keyword evidence="2" id="KW-1185">Reference proteome</keyword>
<sequence>MSKSSHCFYRITSRSDFKNWKKHTTRCKIHGSDYKKFNLLPNSINSLRIRRNYNIVFNLTRDDKLASWGKLISLIRIITQSGGTSSSAIHKNPEGLIDFVGLVPNYALQFIYATSFFPVVQCDTRFQNGISKGHLYTLITMTGDRSVLPLATAWAPSEKGEFADLFLNLFRGHLHRIETCNTDDSRALIGSIEKTGIRNLLCA</sequence>
<dbReference type="Proteomes" id="UP001470230">
    <property type="component" value="Unassembled WGS sequence"/>
</dbReference>
<evidence type="ECO:0000313" key="1">
    <source>
        <dbReference type="EMBL" id="KAK8892753.1"/>
    </source>
</evidence>
<gene>
    <name evidence="1" type="ORF">M9Y10_029994</name>
</gene>
<comment type="caution">
    <text evidence="1">The sequence shown here is derived from an EMBL/GenBank/DDBJ whole genome shotgun (WGS) entry which is preliminary data.</text>
</comment>
<organism evidence="1 2">
    <name type="scientific">Tritrichomonas musculus</name>
    <dbReference type="NCBI Taxonomy" id="1915356"/>
    <lineage>
        <taxon>Eukaryota</taxon>
        <taxon>Metamonada</taxon>
        <taxon>Parabasalia</taxon>
        <taxon>Tritrichomonadida</taxon>
        <taxon>Tritrichomonadidae</taxon>
        <taxon>Tritrichomonas</taxon>
    </lineage>
</organism>
<dbReference type="EMBL" id="JAPFFF010000004">
    <property type="protein sequence ID" value="KAK8892753.1"/>
    <property type="molecule type" value="Genomic_DNA"/>
</dbReference>
<name>A0ABR2KP36_9EUKA</name>